<name>A0A848KVU6_9ACTN</name>
<sequence length="243" mass="25124">MATELGALGYVCAGEAVLRGTRLGTGAVASLQASTRASWIRQSGRHAQAAVFDGAAASSAFVLVDAYDSPAALGALADALTGLAADNLGVGRFATTRRLLDRVEREVLPAIAAHSEFVWGARLELRWRWVSTELALYSGDAAGAAASSAAAVELAATVPSPRHRIKTDLIAAAAAAVNDDGESARALAASCERRCAETDLLPLRWAALTMLAGLADAGSVEQETRSAQRAAVAAELRRRGMVL</sequence>
<proteinExistence type="predicted"/>
<evidence type="ECO:0000313" key="1">
    <source>
        <dbReference type="EMBL" id="NMO00995.1"/>
    </source>
</evidence>
<dbReference type="EMBL" id="JABBNB010000006">
    <property type="protein sequence ID" value="NMO00995.1"/>
    <property type="molecule type" value="Genomic_DNA"/>
</dbReference>
<keyword evidence="2" id="KW-1185">Reference proteome</keyword>
<protein>
    <submittedName>
        <fullName evidence="1">Uncharacterized protein</fullName>
    </submittedName>
</protein>
<accession>A0A848KVU6</accession>
<comment type="caution">
    <text evidence="1">The sequence shown here is derived from an EMBL/GenBank/DDBJ whole genome shotgun (WGS) entry which is preliminary data.</text>
</comment>
<reference evidence="1 2" key="1">
    <citation type="submission" date="2020-04" db="EMBL/GenBank/DDBJ databases">
        <title>Gordonia sp. nov. TBRC 11910.</title>
        <authorList>
            <person name="Suriyachadkun C."/>
        </authorList>
    </citation>
    <scope>NUCLEOTIDE SEQUENCE [LARGE SCALE GENOMIC DNA]</scope>
    <source>
        <strain evidence="1 2">TBRC 11910</strain>
    </source>
</reference>
<dbReference type="RefSeq" id="WP_170193507.1">
    <property type="nucleotide sequence ID" value="NZ_JABBNB010000006.1"/>
</dbReference>
<evidence type="ECO:0000313" key="2">
    <source>
        <dbReference type="Proteomes" id="UP000550729"/>
    </source>
</evidence>
<gene>
    <name evidence="1" type="ORF">HH308_07175</name>
</gene>
<dbReference type="Proteomes" id="UP000550729">
    <property type="component" value="Unassembled WGS sequence"/>
</dbReference>
<organism evidence="1 2">
    <name type="scientific">Gordonia asplenii</name>
    <dbReference type="NCBI Taxonomy" id="2725283"/>
    <lineage>
        <taxon>Bacteria</taxon>
        <taxon>Bacillati</taxon>
        <taxon>Actinomycetota</taxon>
        <taxon>Actinomycetes</taxon>
        <taxon>Mycobacteriales</taxon>
        <taxon>Gordoniaceae</taxon>
        <taxon>Gordonia</taxon>
    </lineage>
</organism>
<dbReference type="AlphaFoldDB" id="A0A848KVU6"/>